<dbReference type="OrthoDB" id="7853265at2"/>
<feature type="transmembrane region" description="Helical" evidence="2">
    <location>
        <begin position="7"/>
        <end position="31"/>
    </location>
</feature>
<dbReference type="EMBL" id="LLXX01000148">
    <property type="protein sequence ID" value="KRR02636.1"/>
    <property type="molecule type" value="Genomic_DNA"/>
</dbReference>
<reference evidence="3 4" key="1">
    <citation type="submission" date="2014-03" db="EMBL/GenBank/DDBJ databases">
        <title>Bradyrhizobium valentinum sp. nov., isolated from effective nodules of Lupinus mariae-josephae, a lupine endemic of basic-lime soils in Eastern Spain.</title>
        <authorList>
            <person name="Duran D."/>
            <person name="Rey L."/>
            <person name="Navarro A."/>
            <person name="Busquets A."/>
            <person name="Imperial J."/>
            <person name="Ruiz-Argueso T."/>
        </authorList>
    </citation>
    <scope>NUCLEOTIDE SEQUENCE [LARGE SCALE GENOMIC DNA]</scope>
    <source>
        <strain evidence="3 4">LmjM3</strain>
    </source>
</reference>
<keyword evidence="2" id="KW-1133">Transmembrane helix</keyword>
<evidence type="ECO:0000256" key="1">
    <source>
        <dbReference type="SAM" id="MobiDB-lite"/>
    </source>
</evidence>
<dbReference type="AlphaFoldDB" id="A0A0R3L3W7"/>
<dbReference type="RefSeq" id="WP_057853086.1">
    <property type="nucleotide sequence ID" value="NZ_LLXX01000148.1"/>
</dbReference>
<dbReference type="STRING" id="1518501.CQ10_20395"/>
<keyword evidence="2" id="KW-0472">Membrane</keyword>
<evidence type="ECO:0000256" key="2">
    <source>
        <dbReference type="SAM" id="Phobius"/>
    </source>
</evidence>
<name>A0A0R3L3W7_9BRAD</name>
<sequence>MNSLQSVILTLAISYALIGALLLVVLVYARLPWSAKAVAVIVTSGFYIASFVGVRGLLGWASVDRLPATFKLLQARIVEPHSLEGDPGSIYLWVETLDDGNRPSGVPRAFRIPYSDSLAEKTDKAAGEIAAGRPQGGRAADFGDGGGSLLQAAREYITPGMILDTSGGDPSTGGGLVAVPREGDGVSFTPLLPPRMPPKDEP</sequence>
<proteinExistence type="predicted"/>
<feature type="region of interest" description="Disordered" evidence="1">
    <location>
        <begin position="163"/>
        <end position="202"/>
    </location>
</feature>
<gene>
    <name evidence="3" type="ORF">CP49_17185</name>
</gene>
<protein>
    <submittedName>
        <fullName evidence="3">Uncharacterized protein</fullName>
    </submittedName>
</protein>
<comment type="caution">
    <text evidence="3">The sequence shown here is derived from an EMBL/GenBank/DDBJ whole genome shotgun (WGS) entry which is preliminary data.</text>
</comment>
<keyword evidence="2" id="KW-0812">Transmembrane</keyword>
<keyword evidence="4" id="KW-1185">Reference proteome</keyword>
<evidence type="ECO:0000313" key="3">
    <source>
        <dbReference type="EMBL" id="KRR02636.1"/>
    </source>
</evidence>
<organism evidence="3 4">
    <name type="scientific">Bradyrhizobium valentinum</name>
    <dbReference type="NCBI Taxonomy" id="1518501"/>
    <lineage>
        <taxon>Bacteria</taxon>
        <taxon>Pseudomonadati</taxon>
        <taxon>Pseudomonadota</taxon>
        <taxon>Alphaproteobacteria</taxon>
        <taxon>Hyphomicrobiales</taxon>
        <taxon>Nitrobacteraceae</taxon>
        <taxon>Bradyrhizobium</taxon>
    </lineage>
</organism>
<feature type="transmembrane region" description="Helical" evidence="2">
    <location>
        <begin position="37"/>
        <end position="58"/>
    </location>
</feature>
<dbReference type="Proteomes" id="UP000051913">
    <property type="component" value="Unassembled WGS sequence"/>
</dbReference>
<accession>A0A0R3L3W7</accession>
<evidence type="ECO:0000313" key="4">
    <source>
        <dbReference type="Proteomes" id="UP000051913"/>
    </source>
</evidence>